<sequence>MIRIHLHITKFWPSLPVNGFPIMIHQNPIQLSPFVPFVPSEIKDNKDDILNLVQFPVGKLPVRYLGLPLTSQRASERDFAPLIAKVEENIHRWNSKTLSRAERVELIKSVIQGIQSFWLQAFLVHKSVLNRITTICRTFLWGSKFSKVAWSDICKPTEEGGLGLRDSYTWNQAILVKNLWNIASRKDTLWVKWVHSVYLRGREIWSWTPKKGDSHLFKRLSIARDTMIEKCGGLDNIEEYIQGLCHNGAFNTSKAYDTLRTRNPIKPWMKFIWQAYILPRFSFTTWLALRRRLPTKVNLPFVEMETRNCSLCHMELEISENLFFFCHISSQVWNGIKQWLNIDASLSTIKRAIKWLRRQHTGHNNRKKFCRLGTMSVIYHIWKMRNNVYFDNHVVDVQKMIYMIKLSMYKIMFRLFPYSLTTLT</sequence>
<dbReference type="PANTHER" id="PTHR33116">
    <property type="entry name" value="REVERSE TRANSCRIPTASE ZINC-BINDING DOMAIN-CONTAINING PROTEIN-RELATED-RELATED"/>
    <property type="match status" value="1"/>
</dbReference>
<dbReference type="EMBL" id="OOIL02001958">
    <property type="protein sequence ID" value="VFQ79486.1"/>
    <property type="molecule type" value="Genomic_DNA"/>
</dbReference>
<proteinExistence type="predicted"/>
<dbReference type="OrthoDB" id="1622315at2759"/>
<gene>
    <name evidence="2" type="ORF">CCAM_LOCUS21262</name>
</gene>
<protein>
    <recommendedName>
        <fullName evidence="1">Reverse transcriptase zinc-binding domain-containing protein</fullName>
    </recommendedName>
</protein>
<name>A0A484LU22_9ASTE</name>
<evidence type="ECO:0000313" key="3">
    <source>
        <dbReference type="Proteomes" id="UP000595140"/>
    </source>
</evidence>
<evidence type="ECO:0000313" key="2">
    <source>
        <dbReference type="EMBL" id="VFQ79486.1"/>
    </source>
</evidence>
<organism evidence="2 3">
    <name type="scientific">Cuscuta campestris</name>
    <dbReference type="NCBI Taxonomy" id="132261"/>
    <lineage>
        <taxon>Eukaryota</taxon>
        <taxon>Viridiplantae</taxon>
        <taxon>Streptophyta</taxon>
        <taxon>Embryophyta</taxon>
        <taxon>Tracheophyta</taxon>
        <taxon>Spermatophyta</taxon>
        <taxon>Magnoliopsida</taxon>
        <taxon>eudicotyledons</taxon>
        <taxon>Gunneridae</taxon>
        <taxon>Pentapetalae</taxon>
        <taxon>asterids</taxon>
        <taxon>lamiids</taxon>
        <taxon>Solanales</taxon>
        <taxon>Convolvulaceae</taxon>
        <taxon>Cuscuteae</taxon>
        <taxon>Cuscuta</taxon>
        <taxon>Cuscuta subgen. Grammica</taxon>
        <taxon>Cuscuta sect. Cleistogrammica</taxon>
    </lineage>
</organism>
<dbReference type="Proteomes" id="UP000595140">
    <property type="component" value="Unassembled WGS sequence"/>
</dbReference>
<keyword evidence="3" id="KW-1185">Reference proteome</keyword>
<accession>A0A484LU22</accession>
<dbReference type="Pfam" id="PF13966">
    <property type="entry name" value="zf-RVT"/>
    <property type="match status" value="1"/>
</dbReference>
<dbReference type="AlphaFoldDB" id="A0A484LU22"/>
<evidence type="ECO:0000259" key="1">
    <source>
        <dbReference type="Pfam" id="PF13966"/>
    </source>
</evidence>
<dbReference type="InterPro" id="IPR026960">
    <property type="entry name" value="RVT-Znf"/>
</dbReference>
<dbReference type="PANTHER" id="PTHR33116:SF66">
    <property type="entry name" value="REVERSE TRANSCRIPTASE ZINC-BINDING DOMAIN-CONTAINING PROTEIN"/>
    <property type="match status" value="1"/>
</dbReference>
<reference evidence="2 3" key="1">
    <citation type="submission" date="2018-04" db="EMBL/GenBank/DDBJ databases">
        <authorList>
            <person name="Vogel A."/>
        </authorList>
    </citation>
    <scope>NUCLEOTIDE SEQUENCE [LARGE SCALE GENOMIC DNA]</scope>
</reference>
<feature type="domain" description="Reverse transcriptase zinc-binding" evidence="1">
    <location>
        <begin position="250"/>
        <end position="333"/>
    </location>
</feature>